<protein>
    <submittedName>
        <fullName evidence="3">Alpha/beta hydrolase</fullName>
    </submittedName>
</protein>
<keyword evidence="4" id="KW-1185">Reference proteome</keyword>
<evidence type="ECO:0000256" key="1">
    <source>
        <dbReference type="ARBA" id="ARBA00022801"/>
    </source>
</evidence>
<reference evidence="4" key="1">
    <citation type="journal article" date="2019" name="Int. J. Syst. Evol. Microbiol.">
        <title>The Global Catalogue of Microorganisms (GCM) 10K type strain sequencing project: providing services to taxonomists for standard genome sequencing and annotation.</title>
        <authorList>
            <consortium name="The Broad Institute Genomics Platform"/>
            <consortium name="The Broad Institute Genome Sequencing Center for Infectious Disease"/>
            <person name="Wu L."/>
            <person name="Ma J."/>
        </authorList>
    </citation>
    <scope>NUCLEOTIDE SEQUENCE [LARGE SCALE GENOMIC DNA]</scope>
    <source>
        <strain evidence="4">KCTC 42423</strain>
    </source>
</reference>
<gene>
    <name evidence="3" type="ORF">ACFSTE_05525</name>
</gene>
<evidence type="ECO:0000313" key="4">
    <source>
        <dbReference type="Proteomes" id="UP001597459"/>
    </source>
</evidence>
<dbReference type="InterPro" id="IPR050300">
    <property type="entry name" value="GDXG_lipolytic_enzyme"/>
</dbReference>
<evidence type="ECO:0000259" key="2">
    <source>
        <dbReference type="Pfam" id="PF07859"/>
    </source>
</evidence>
<dbReference type="RefSeq" id="WP_378257777.1">
    <property type="nucleotide sequence ID" value="NZ_JBHSJV010000001.1"/>
</dbReference>
<dbReference type="SUPFAM" id="SSF53474">
    <property type="entry name" value="alpha/beta-Hydrolases"/>
    <property type="match status" value="1"/>
</dbReference>
<feature type="domain" description="Alpha/beta hydrolase fold-3" evidence="2">
    <location>
        <begin position="74"/>
        <end position="273"/>
    </location>
</feature>
<accession>A0ABW5N433</accession>
<dbReference type="PANTHER" id="PTHR48081:SF8">
    <property type="entry name" value="ALPHA_BETA HYDROLASE FOLD-3 DOMAIN-CONTAINING PROTEIN-RELATED"/>
    <property type="match status" value="1"/>
</dbReference>
<keyword evidence="1 3" id="KW-0378">Hydrolase</keyword>
<dbReference type="Gene3D" id="3.40.50.1820">
    <property type="entry name" value="alpha/beta hydrolase"/>
    <property type="match status" value="1"/>
</dbReference>
<dbReference type="Proteomes" id="UP001597459">
    <property type="component" value="Unassembled WGS sequence"/>
</dbReference>
<comment type="caution">
    <text evidence="3">The sequence shown here is derived from an EMBL/GenBank/DDBJ whole genome shotgun (WGS) entry which is preliminary data.</text>
</comment>
<dbReference type="EMBL" id="JBHULX010000004">
    <property type="protein sequence ID" value="MFD2590282.1"/>
    <property type="molecule type" value="Genomic_DNA"/>
</dbReference>
<dbReference type="PANTHER" id="PTHR48081">
    <property type="entry name" value="AB HYDROLASE SUPERFAMILY PROTEIN C4A8.06C"/>
    <property type="match status" value="1"/>
</dbReference>
<proteinExistence type="predicted"/>
<dbReference type="Pfam" id="PF07859">
    <property type="entry name" value="Abhydrolase_3"/>
    <property type="match status" value="1"/>
</dbReference>
<sequence>MKKSFTYYLTIWVLQLKGVKKLFKTSPINYKKLRKEDVLVPKTTRLTSHKTTQFKIEKTILTEIAPAKVSDGLLLFIHGGAFVAGPSKHHWDSLLRICKQTDLTLWMCAYPKAPEHTITEISQNIDAVYQYAISKYPPSSIVLMGDSAGGTLATALTQRLISEKIVLPKTLILISPVMDASFSTPKIAEVDHVDPMLSVSGALSAKKMCAENDDLKNPMLSPVHGSFIGFPKTILFIAERDITYPDQLISLQKIVEADVDHEVITGKDMPHIWPLLPVMKEAKQALQQIICFLK</sequence>
<evidence type="ECO:0000313" key="3">
    <source>
        <dbReference type="EMBL" id="MFD2590282.1"/>
    </source>
</evidence>
<name>A0ABW5N433_9FLAO</name>
<dbReference type="GO" id="GO:0016787">
    <property type="term" value="F:hydrolase activity"/>
    <property type="evidence" value="ECO:0007669"/>
    <property type="project" value="UniProtKB-KW"/>
</dbReference>
<organism evidence="3 4">
    <name type="scientific">Aquimarina hainanensis</name>
    <dbReference type="NCBI Taxonomy" id="1578017"/>
    <lineage>
        <taxon>Bacteria</taxon>
        <taxon>Pseudomonadati</taxon>
        <taxon>Bacteroidota</taxon>
        <taxon>Flavobacteriia</taxon>
        <taxon>Flavobacteriales</taxon>
        <taxon>Flavobacteriaceae</taxon>
        <taxon>Aquimarina</taxon>
    </lineage>
</organism>
<dbReference type="InterPro" id="IPR029058">
    <property type="entry name" value="AB_hydrolase_fold"/>
</dbReference>
<dbReference type="InterPro" id="IPR013094">
    <property type="entry name" value="AB_hydrolase_3"/>
</dbReference>